<evidence type="ECO:0000259" key="7">
    <source>
        <dbReference type="PROSITE" id="PS50113"/>
    </source>
</evidence>
<dbReference type="SUPFAM" id="SSF55781">
    <property type="entry name" value="GAF domain-like"/>
    <property type="match status" value="1"/>
</dbReference>
<dbReference type="Proteomes" id="UP000632138">
    <property type="component" value="Unassembled WGS sequence"/>
</dbReference>
<dbReference type="EMBL" id="JAENHP010000007">
    <property type="protein sequence ID" value="MBM2618438.1"/>
    <property type="molecule type" value="Genomic_DNA"/>
</dbReference>
<feature type="domain" description="PAS" evidence="6">
    <location>
        <begin position="108"/>
        <end position="178"/>
    </location>
</feature>
<dbReference type="CDD" id="cd00130">
    <property type="entry name" value="PAS"/>
    <property type="match status" value="1"/>
</dbReference>
<dbReference type="PANTHER" id="PTHR43304">
    <property type="entry name" value="PHYTOCHROME-LIKE PROTEIN CPH1"/>
    <property type="match status" value="1"/>
</dbReference>
<accession>A0ABS2AF33</accession>
<keyword evidence="9" id="KW-1185">Reference proteome</keyword>
<dbReference type="InterPro" id="IPR035965">
    <property type="entry name" value="PAS-like_dom_sf"/>
</dbReference>
<evidence type="ECO:0000259" key="6">
    <source>
        <dbReference type="PROSITE" id="PS50112"/>
    </source>
</evidence>
<dbReference type="PANTHER" id="PTHR43304:SF1">
    <property type="entry name" value="PAC DOMAIN-CONTAINING PROTEIN"/>
    <property type="match status" value="1"/>
</dbReference>
<keyword evidence="3" id="KW-0597">Phosphoprotein</keyword>
<dbReference type="SMART" id="SM00091">
    <property type="entry name" value="PAS"/>
    <property type="match status" value="1"/>
</dbReference>
<comment type="catalytic activity">
    <reaction evidence="1">
        <text>ATP + protein L-histidine = ADP + protein N-phospho-L-histidine.</text>
        <dbReference type="EC" id="2.7.13.3"/>
    </reaction>
</comment>
<proteinExistence type="predicted"/>
<feature type="domain" description="PAC" evidence="7">
    <location>
        <begin position="181"/>
        <end position="226"/>
    </location>
</feature>
<gene>
    <name evidence="8" type="ORF">JIG36_23040</name>
</gene>
<dbReference type="InterPro" id="IPR052162">
    <property type="entry name" value="Sensor_kinase/Photoreceptor"/>
</dbReference>
<comment type="caution">
    <text evidence="8">The sequence shown here is derived from an EMBL/GenBank/DDBJ whole genome shotgun (WGS) entry which is preliminary data.</text>
</comment>
<dbReference type="InterPro" id="IPR013656">
    <property type="entry name" value="PAS_4"/>
</dbReference>
<evidence type="ECO:0000256" key="5">
    <source>
        <dbReference type="ARBA" id="ARBA00022777"/>
    </source>
</evidence>
<dbReference type="NCBIfam" id="TIGR00229">
    <property type="entry name" value="sensory_box"/>
    <property type="match status" value="1"/>
</dbReference>
<dbReference type="InterPro" id="IPR000014">
    <property type="entry name" value="PAS"/>
</dbReference>
<evidence type="ECO:0000313" key="9">
    <source>
        <dbReference type="Proteomes" id="UP000632138"/>
    </source>
</evidence>
<evidence type="ECO:0000256" key="4">
    <source>
        <dbReference type="ARBA" id="ARBA00022679"/>
    </source>
</evidence>
<evidence type="ECO:0000256" key="2">
    <source>
        <dbReference type="ARBA" id="ARBA00012438"/>
    </source>
</evidence>
<dbReference type="SUPFAM" id="SSF55785">
    <property type="entry name" value="PYP-like sensor domain (PAS domain)"/>
    <property type="match status" value="1"/>
</dbReference>
<dbReference type="PROSITE" id="PS50113">
    <property type="entry name" value="PAC"/>
    <property type="match status" value="1"/>
</dbReference>
<dbReference type="Gene3D" id="3.30.450.40">
    <property type="match status" value="1"/>
</dbReference>
<name>A0ABS2AF33_9ACTN</name>
<keyword evidence="4" id="KW-0808">Transferase</keyword>
<dbReference type="EC" id="2.7.13.3" evidence="2"/>
<dbReference type="Pfam" id="PF08448">
    <property type="entry name" value="PAS_4"/>
    <property type="match status" value="1"/>
</dbReference>
<dbReference type="InterPro" id="IPR000700">
    <property type="entry name" value="PAS-assoc_C"/>
</dbReference>
<organism evidence="8 9">
    <name type="scientific">Paractinoplanes ovalisporus</name>
    <dbReference type="NCBI Taxonomy" id="2810368"/>
    <lineage>
        <taxon>Bacteria</taxon>
        <taxon>Bacillati</taxon>
        <taxon>Actinomycetota</taxon>
        <taxon>Actinomycetes</taxon>
        <taxon>Micromonosporales</taxon>
        <taxon>Micromonosporaceae</taxon>
        <taxon>Paractinoplanes</taxon>
    </lineage>
</organism>
<dbReference type="InterPro" id="IPR029016">
    <property type="entry name" value="GAF-like_dom_sf"/>
</dbReference>
<keyword evidence="5" id="KW-0418">Kinase</keyword>
<dbReference type="Pfam" id="PF01590">
    <property type="entry name" value="GAF"/>
    <property type="match status" value="1"/>
</dbReference>
<sequence>MPSLAGTYKLAEYDDELVEESHRTGRPLVVRDAADLDPEAAASWAALSVRSAVAAPNMRSGVCVAALGITSAEPRNWTDEEIALVEETAERTWAHVERVRAEHELRQSEQRFRTVADAVPALIWQNDADGRSVFVNRSFRDYTGLTDAEASGERWQSLVHPDEAEAYSADYFRAVRDRTDWHGRNRMRRRDGVWCTFDHYASPLFGVDGAYLGHVGVSVDVTDRRR</sequence>
<dbReference type="InterPro" id="IPR003018">
    <property type="entry name" value="GAF"/>
</dbReference>
<dbReference type="Gene3D" id="3.30.450.20">
    <property type="entry name" value="PAS domain"/>
    <property type="match status" value="1"/>
</dbReference>
<evidence type="ECO:0000256" key="3">
    <source>
        <dbReference type="ARBA" id="ARBA00022553"/>
    </source>
</evidence>
<evidence type="ECO:0000256" key="1">
    <source>
        <dbReference type="ARBA" id="ARBA00000085"/>
    </source>
</evidence>
<dbReference type="PROSITE" id="PS50112">
    <property type="entry name" value="PAS"/>
    <property type="match status" value="1"/>
</dbReference>
<evidence type="ECO:0000313" key="8">
    <source>
        <dbReference type="EMBL" id="MBM2618438.1"/>
    </source>
</evidence>
<reference evidence="8 9" key="1">
    <citation type="submission" date="2021-01" db="EMBL/GenBank/DDBJ databases">
        <title>Actinoplanes sp. nov. LDG1-06 isolated from lichen.</title>
        <authorList>
            <person name="Saeng-In P."/>
            <person name="Phongsopitanun W."/>
            <person name="Kanchanasin P."/>
            <person name="Yuki M."/>
            <person name="Kudo T."/>
            <person name="Ohkuma M."/>
            <person name="Tanasupawat S."/>
        </authorList>
    </citation>
    <scope>NUCLEOTIDE SEQUENCE [LARGE SCALE GENOMIC DNA]</scope>
    <source>
        <strain evidence="8 9">LDG1-06</strain>
    </source>
</reference>
<protein>
    <recommendedName>
        <fullName evidence="2">histidine kinase</fullName>
        <ecNumber evidence="2">2.7.13.3</ecNumber>
    </recommendedName>
</protein>